<comment type="caution">
    <text evidence="3">The sequence shown here is derived from an EMBL/GenBank/DDBJ whole genome shotgun (WGS) entry which is preliminary data.</text>
</comment>
<evidence type="ECO:0000256" key="2">
    <source>
        <dbReference type="SAM" id="Phobius"/>
    </source>
</evidence>
<name>A0ABW4J1N0_9ACTN</name>
<protein>
    <submittedName>
        <fullName evidence="3">Uncharacterized protein</fullName>
    </submittedName>
</protein>
<keyword evidence="2" id="KW-1133">Transmembrane helix</keyword>
<reference evidence="4" key="1">
    <citation type="journal article" date="2019" name="Int. J. Syst. Evol. Microbiol.">
        <title>The Global Catalogue of Microorganisms (GCM) 10K type strain sequencing project: providing services to taxonomists for standard genome sequencing and annotation.</title>
        <authorList>
            <consortium name="The Broad Institute Genomics Platform"/>
            <consortium name="The Broad Institute Genome Sequencing Center for Infectious Disease"/>
            <person name="Wu L."/>
            <person name="Ma J."/>
        </authorList>
    </citation>
    <scope>NUCLEOTIDE SEQUENCE [LARGE SCALE GENOMIC DNA]</scope>
    <source>
        <strain evidence="4">CGMCC 1.12470</strain>
    </source>
</reference>
<evidence type="ECO:0000256" key="1">
    <source>
        <dbReference type="SAM" id="MobiDB-lite"/>
    </source>
</evidence>
<dbReference type="Proteomes" id="UP001597261">
    <property type="component" value="Unassembled WGS sequence"/>
</dbReference>
<dbReference type="EMBL" id="JBHUDX010000116">
    <property type="protein sequence ID" value="MFD1663136.1"/>
    <property type="molecule type" value="Genomic_DNA"/>
</dbReference>
<keyword evidence="2" id="KW-0472">Membrane</keyword>
<feature type="region of interest" description="Disordered" evidence="1">
    <location>
        <begin position="38"/>
        <end position="61"/>
    </location>
</feature>
<evidence type="ECO:0000313" key="4">
    <source>
        <dbReference type="Proteomes" id="UP001597261"/>
    </source>
</evidence>
<organism evidence="3 4">
    <name type="scientific">Streptomyces caeni</name>
    <dbReference type="NCBI Taxonomy" id="2307231"/>
    <lineage>
        <taxon>Bacteria</taxon>
        <taxon>Bacillati</taxon>
        <taxon>Actinomycetota</taxon>
        <taxon>Actinomycetes</taxon>
        <taxon>Kitasatosporales</taxon>
        <taxon>Streptomycetaceae</taxon>
        <taxon>Streptomyces</taxon>
    </lineage>
</organism>
<dbReference type="RefSeq" id="WP_381091681.1">
    <property type="nucleotide sequence ID" value="NZ_JBHUDX010000116.1"/>
</dbReference>
<keyword evidence="2" id="KW-0812">Transmembrane</keyword>
<proteinExistence type="predicted"/>
<feature type="transmembrane region" description="Helical" evidence="2">
    <location>
        <begin position="6"/>
        <end position="28"/>
    </location>
</feature>
<sequence>MPAHVSILQLVTAVVFALASAVWMLGLIRVRHHRFENAARRDGGNAGTPGSLPAQRRGAPPWESVELTPAERDAFAGLVRRFGETS</sequence>
<evidence type="ECO:0000313" key="3">
    <source>
        <dbReference type="EMBL" id="MFD1663136.1"/>
    </source>
</evidence>
<gene>
    <name evidence="3" type="ORF">ACFSL4_34465</name>
</gene>
<accession>A0ABW4J1N0</accession>
<keyword evidence="4" id="KW-1185">Reference proteome</keyword>